<evidence type="ECO:0000256" key="1">
    <source>
        <dbReference type="SAM" id="MobiDB-lite"/>
    </source>
</evidence>
<name>A0AAU3H7F4_9ACTN</name>
<dbReference type="Gene3D" id="3.40.50.720">
    <property type="entry name" value="NAD(P)-binding Rossmann-like Domain"/>
    <property type="match status" value="1"/>
</dbReference>
<dbReference type="AlphaFoldDB" id="A0AAU3H7F4"/>
<reference evidence="2" key="1">
    <citation type="submission" date="2022-10" db="EMBL/GenBank/DDBJ databases">
        <title>The complete genomes of actinobacterial strains from the NBC collection.</title>
        <authorList>
            <person name="Joergensen T.S."/>
            <person name="Alvarez Arevalo M."/>
            <person name="Sterndorff E.B."/>
            <person name="Faurdal D."/>
            <person name="Vuksanovic O."/>
            <person name="Mourched A.-S."/>
            <person name="Charusanti P."/>
            <person name="Shaw S."/>
            <person name="Blin K."/>
            <person name="Weber T."/>
        </authorList>
    </citation>
    <scope>NUCLEOTIDE SEQUENCE</scope>
    <source>
        <strain evidence="2">NBC_01401</strain>
    </source>
</reference>
<organism evidence="2">
    <name type="scientific">Streptomyces sp. NBC_01401</name>
    <dbReference type="NCBI Taxonomy" id="2903854"/>
    <lineage>
        <taxon>Bacteria</taxon>
        <taxon>Bacillati</taxon>
        <taxon>Actinomycetota</taxon>
        <taxon>Actinomycetes</taxon>
        <taxon>Kitasatosporales</taxon>
        <taxon>Streptomycetaceae</taxon>
        <taxon>Streptomyces</taxon>
    </lineage>
</organism>
<dbReference type="InterPro" id="IPR036291">
    <property type="entry name" value="NAD(P)-bd_dom_sf"/>
</dbReference>
<protein>
    <submittedName>
        <fullName evidence="2">Sugar nucleotide-binding protein</fullName>
    </submittedName>
</protein>
<dbReference type="SUPFAM" id="SSF51735">
    <property type="entry name" value="NAD(P)-binding Rossmann-fold domains"/>
    <property type="match status" value="1"/>
</dbReference>
<gene>
    <name evidence="2" type="ORF">OG626_02955</name>
</gene>
<sequence>MTIVIFGSGGKTGSSAVAEAASRGHHVTPVRSADADITDPQAVARAAAGHDVAIAGVAPAEADPGVFRSLPNRGRRLGVPRPRYRAVAGLSVLRRLGPPAEKDRAEPLLGELLGALVADGAEVAE</sequence>
<dbReference type="EMBL" id="CP109535">
    <property type="protein sequence ID" value="WTZ00032.1"/>
    <property type="molecule type" value="Genomic_DNA"/>
</dbReference>
<proteinExistence type="predicted"/>
<evidence type="ECO:0000313" key="2">
    <source>
        <dbReference type="EMBL" id="WTZ00032.1"/>
    </source>
</evidence>
<accession>A0AAU3H7F4</accession>
<feature type="region of interest" description="Disordered" evidence="1">
    <location>
        <begin position="17"/>
        <end position="36"/>
    </location>
</feature>